<dbReference type="Pfam" id="PF08158">
    <property type="entry name" value="SDA1_HEAT"/>
    <property type="match status" value="2"/>
</dbReference>
<feature type="domain" description="SDA1 middle" evidence="8">
    <location>
        <begin position="560"/>
        <end position="708"/>
    </location>
</feature>
<evidence type="ECO:0000256" key="6">
    <source>
        <dbReference type="RuleBase" id="RU365057"/>
    </source>
</evidence>
<evidence type="ECO:0000259" key="9">
    <source>
        <dbReference type="Pfam" id="PF08158"/>
    </source>
</evidence>
<feature type="domain" description="SDA1 C-terminal" evidence="10">
    <location>
        <begin position="728"/>
        <end position="775"/>
    </location>
</feature>
<feature type="compositionally biased region" description="Basic and acidic residues" evidence="7">
    <location>
        <begin position="592"/>
        <end position="620"/>
    </location>
</feature>
<evidence type="ECO:0000313" key="11">
    <source>
        <dbReference type="EMBL" id="KZT36794.1"/>
    </source>
</evidence>
<keyword evidence="3 6" id="KW-0690">Ribosome biogenesis</keyword>
<comment type="function">
    <text evidence="6">Required for 60S pre-ribosomal subunits export to the cytoplasm.</text>
</comment>
<feature type="region of interest" description="Disordered" evidence="7">
    <location>
        <begin position="252"/>
        <end position="277"/>
    </location>
</feature>
<dbReference type="OrthoDB" id="2196187at2759"/>
<feature type="region of interest" description="Disordered" evidence="7">
    <location>
        <begin position="477"/>
        <end position="506"/>
    </location>
</feature>
<dbReference type="PANTHER" id="PTHR12730:SF0">
    <property type="entry name" value="PROTEIN SDA1 HOMOLOG"/>
    <property type="match status" value="1"/>
</dbReference>
<evidence type="ECO:0000313" key="12">
    <source>
        <dbReference type="Proteomes" id="UP000076798"/>
    </source>
</evidence>
<evidence type="ECO:0000256" key="4">
    <source>
        <dbReference type="ARBA" id="ARBA00022927"/>
    </source>
</evidence>
<dbReference type="PANTHER" id="PTHR12730">
    <property type="entry name" value="HSDA/SDA1-RELATED"/>
    <property type="match status" value="1"/>
</dbReference>
<keyword evidence="12" id="KW-1185">Reference proteome</keyword>
<dbReference type="GO" id="GO:0015031">
    <property type="term" value="P:protein transport"/>
    <property type="evidence" value="ECO:0007669"/>
    <property type="project" value="UniProtKB-KW"/>
</dbReference>
<dbReference type="Pfam" id="PF21638">
    <property type="entry name" value="SDA1_C"/>
    <property type="match status" value="1"/>
</dbReference>
<feature type="compositionally biased region" description="Acidic residues" evidence="7">
    <location>
        <begin position="546"/>
        <end position="557"/>
    </location>
</feature>
<evidence type="ECO:0000259" key="8">
    <source>
        <dbReference type="Pfam" id="PF05285"/>
    </source>
</evidence>
<evidence type="ECO:0000256" key="5">
    <source>
        <dbReference type="ARBA" id="ARBA00023242"/>
    </source>
</evidence>
<feature type="domain" description="SDA1 N-terminal" evidence="9">
    <location>
        <begin position="202"/>
        <end position="453"/>
    </location>
</feature>
<sequence>MGRQHTSRGALLTSNLPQLQNMIKRDPIGYRDEFMQQWNHYDSIRKIFKISPEEQASHFRELVSFISQVASCYPKETAEFPSHLSTLLLESYATLTPEIRQSLVQNLVLLRNKGVITSITLLQTLFPLLPRTTSSTLRSFIRKTILSDIKTANLKTKNHKLNRAVQAMLFGMVERGMSGEVIGDKGKMKAGAAGDAARQYGAEAMWAVVLAKELWKKSVWNDPKTVSIIALGCFHPVTKVQSASIHFFLGSENEEEKDSDDEEEIPDAGGLKHRREINKKTRSGEKKIAKQLKTIRKKEHNKRNAPVTANFSALQLLNDPQTFAEKLYDYLAKHDKRLSLDHKVLIMQLLSRVMGSHKLCVLSFYTYIIRYLAYHQLQVTVILVSLAQSVHELTPPDVLTPVIRKLATEFVHPGVGSEVIAAGINAIREVCKRQPWCMEEDLLGDLIAYRKSRDKAAMTAGRSMLQLYREVNPGMLKRRERGKEATMNNRDNKPLPFGHNPDTPANIEGLELLEDHLDQMRKEAADGADGEDGLDEDDDAAWEGWDVESDSEEESDSDGWNNVSDDDDDLVISDSDDEKDKSSSKSKTKTKSTSDDEKEKDEEMKDEVTETNEEKTEEVQRVSTLATTKILTPADFALLNDLRIKAANEAIQSGQSTKSLKRKLASLEASRKASSQNPDAFLSESDILGPRKKAKSDYAERMASIQEGREGREKFGSSKGKKNKEVMSSSTNREKKRNKPIMMIMASGAVRSKKKASLREKQRKLRAHIEKGKRGGH</sequence>
<feature type="region of interest" description="Disordered" evidence="7">
    <location>
        <begin position="546"/>
        <end position="623"/>
    </location>
</feature>
<dbReference type="InterPro" id="IPR012977">
    <property type="entry name" value="SDA1_N"/>
</dbReference>
<keyword evidence="5 6" id="KW-0539">Nucleus</keyword>
<comment type="similarity">
    <text evidence="1 6">Belongs to the SDA1 family.</text>
</comment>
<accession>A0A166BVL3</accession>
<dbReference type="AlphaFoldDB" id="A0A166BVL3"/>
<feature type="compositionally biased region" description="Basic and acidic residues" evidence="7">
    <location>
        <begin position="707"/>
        <end position="716"/>
    </location>
</feature>
<feature type="compositionally biased region" description="Basic residues" evidence="7">
    <location>
        <begin position="751"/>
        <end position="766"/>
    </location>
</feature>
<evidence type="ECO:0000256" key="2">
    <source>
        <dbReference type="ARBA" id="ARBA00022448"/>
    </source>
</evidence>
<evidence type="ECO:0000256" key="7">
    <source>
        <dbReference type="SAM" id="MobiDB-lite"/>
    </source>
</evidence>
<gene>
    <name evidence="11" type="ORF">SISSUDRAFT_1049448</name>
</gene>
<dbReference type="GO" id="GO:0042273">
    <property type="term" value="P:ribosomal large subunit biogenesis"/>
    <property type="evidence" value="ECO:0007669"/>
    <property type="project" value="UniProtKB-UniRule"/>
</dbReference>
<feature type="domain" description="SDA1 N-terminal" evidence="9">
    <location>
        <begin position="65"/>
        <end position="175"/>
    </location>
</feature>
<dbReference type="GO" id="GO:0005730">
    <property type="term" value="C:nucleolus"/>
    <property type="evidence" value="ECO:0007669"/>
    <property type="project" value="UniProtKB-SubCell"/>
</dbReference>
<feature type="compositionally biased region" description="Acidic residues" evidence="7">
    <location>
        <begin position="252"/>
        <end position="266"/>
    </location>
</feature>
<proteinExistence type="inferred from homology"/>
<dbReference type="InterPro" id="IPR048292">
    <property type="entry name" value="SDA1_C"/>
</dbReference>
<dbReference type="Pfam" id="PF05285">
    <property type="entry name" value="SDA1_dom"/>
    <property type="match status" value="1"/>
</dbReference>
<name>A0A166BVL3_9AGAM</name>
<dbReference type="STRING" id="1314776.A0A166BVL3"/>
<organism evidence="11 12">
    <name type="scientific">Sistotremastrum suecicum HHB10207 ss-3</name>
    <dbReference type="NCBI Taxonomy" id="1314776"/>
    <lineage>
        <taxon>Eukaryota</taxon>
        <taxon>Fungi</taxon>
        <taxon>Dikarya</taxon>
        <taxon>Basidiomycota</taxon>
        <taxon>Agaricomycotina</taxon>
        <taxon>Agaricomycetes</taxon>
        <taxon>Sistotremastrales</taxon>
        <taxon>Sistotremastraceae</taxon>
        <taxon>Sistotremastrum</taxon>
    </lineage>
</organism>
<reference evidence="11 12" key="1">
    <citation type="journal article" date="2016" name="Mol. Biol. Evol.">
        <title>Comparative Genomics of Early-Diverging Mushroom-Forming Fungi Provides Insights into the Origins of Lignocellulose Decay Capabilities.</title>
        <authorList>
            <person name="Nagy L.G."/>
            <person name="Riley R."/>
            <person name="Tritt A."/>
            <person name="Adam C."/>
            <person name="Daum C."/>
            <person name="Floudas D."/>
            <person name="Sun H."/>
            <person name="Yadav J.S."/>
            <person name="Pangilinan J."/>
            <person name="Larsson K.H."/>
            <person name="Matsuura K."/>
            <person name="Barry K."/>
            <person name="Labutti K."/>
            <person name="Kuo R."/>
            <person name="Ohm R.A."/>
            <person name="Bhattacharya S.S."/>
            <person name="Shirouzu T."/>
            <person name="Yoshinaga Y."/>
            <person name="Martin F.M."/>
            <person name="Grigoriev I.V."/>
            <person name="Hibbett D.S."/>
        </authorList>
    </citation>
    <scope>NUCLEOTIDE SEQUENCE [LARGE SCALE GENOMIC DNA]</scope>
    <source>
        <strain evidence="11 12">HHB10207 ss-3</strain>
    </source>
</reference>
<dbReference type="EMBL" id="KV428099">
    <property type="protein sequence ID" value="KZT36794.1"/>
    <property type="molecule type" value="Genomic_DNA"/>
</dbReference>
<feature type="compositionally biased region" description="Acidic residues" evidence="7">
    <location>
        <begin position="564"/>
        <end position="577"/>
    </location>
</feature>
<feature type="region of interest" description="Disordered" evidence="7">
    <location>
        <begin position="649"/>
        <end position="777"/>
    </location>
</feature>
<dbReference type="Proteomes" id="UP000076798">
    <property type="component" value="Unassembled WGS sequence"/>
</dbReference>
<evidence type="ECO:0000256" key="3">
    <source>
        <dbReference type="ARBA" id="ARBA00022517"/>
    </source>
</evidence>
<dbReference type="InterPro" id="IPR007949">
    <property type="entry name" value="SDA1_MD"/>
</dbReference>
<protein>
    <recommendedName>
        <fullName evidence="6">Protein SDA1</fullName>
    </recommendedName>
</protein>
<keyword evidence="2 6" id="KW-0813">Transport</keyword>
<dbReference type="GO" id="GO:0000055">
    <property type="term" value="P:ribosomal large subunit export from nucleus"/>
    <property type="evidence" value="ECO:0007669"/>
    <property type="project" value="UniProtKB-UniRule"/>
</dbReference>
<keyword evidence="4 6" id="KW-0653">Protein transport</keyword>
<feature type="compositionally biased region" description="Basic and acidic residues" evidence="7">
    <location>
        <begin position="767"/>
        <end position="777"/>
    </location>
</feature>
<evidence type="ECO:0000259" key="10">
    <source>
        <dbReference type="Pfam" id="PF21638"/>
    </source>
</evidence>
<comment type="subcellular location">
    <subcellularLocation>
        <location evidence="6">Nucleus</location>
        <location evidence="6">Nucleolus</location>
    </subcellularLocation>
</comment>
<evidence type="ECO:0000256" key="1">
    <source>
        <dbReference type="ARBA" id="ARBA00005783"/>
    </source>
</evidence>
<dbReference type="InterPro" id="IPR027312">
    <property type="entry name" value="Sda1"/>
</dbReference>